<keyword evidence="1" id="KW-0812">Transmembrane</keyword>
<evidence type="ECO:0000313" key="3">
    <source>
        <dbReference type="Proteomes" id="UP000288805"/>
    </source>
</evidence>
<sequence length="210" mass="23693">MTVMILFTQVTAIYLPTLLFFMILILLASIREMRSEGSQFMQKLIDEKPSAYSSEFPDHSSSSGFHIVIWKLRWDPSIINTFIIAHMTCKLRTRTLDKCLASKSCRHVPFSSEITPGKYAKLKQKAEYGSNPSPYSKSCNAPCWLIQLGVLGPGNSSILYWGGVEEDMLPKTLVREEEEEGKEDAEVAEVWEDGGAGPVTGTAWPWCYQW</sequence>
<dbReference type="EMBL" id="QGNW01001119">
    <property type="protein sequence ID" value="RVW55108.1"/>
    <property type="molecule type" value="Genomic_DNA"/>
</dbReference>
<dbReference type="AlphaFoldDB" id="A0A438F531"/>
<proteinExistence type="predicted"/>
<reference evidence="2 3" key="1">
    <citation type="journal article" date="2018" name="PLoS Genet.">
        <title>Population sequencing reveals clonal diversity and ancestral inbreeding in the grapevine cultivar Chardonnay.</title>
        <authorList>
            <person name="Roach M.J."/>
            <person name="Johnson D.L."/>
            <person name="Bohlmann J."/>
            <person name="van Vuuren H.J."/>
            <person name="Jones S.J."/>
            <person name="Pretorius I.S."/>
            <person name="Schmidt S.A."/>
            <person name="Borneman A.R."/>
        </authorList>
    </citation>
    <scope>NUCLEOTIDE SEQUENCE [LARGE SCALE GENOMIC DNA]</scope>
    <source>
        <strain evidence="3">cv. Chardonnay</strain>
        <tissue evidence="2">Leaf</tissue>
    </source>
</reference>
<organism evidence="2 3">
    <name type="scientific">Vitis vinifera</name>
    <name type="common">Grape</name>
    <dbReference type="NCBI Taxonomy" id="29760"/>
    <lineage>
        <taxon>Eukaryota</taxon>
        <taxon>Viridiplantae</taxon>
        <taxon>Streptophyta</taxon>
        <taxon>Embryophyta</taxon>
        <taxon>Tracheophyta</taxon>
        <taxon>Spermatophyta</taxon>
        <taxon>Magnoliopsida</taxon>
        <taxon>eudicotyledons</taxon>
        <taxon>Gunneridae</taxon>
        <taxon>Pentapetalae</taxon>
        <taxon>rosids</taxon>
        <taxon>Vitales</taxon>
        <taxon>Vitaceae</taxon>
        <taxon>Viteae</taxon>
        <taxon>Vitis</taxon>
    </lineage>
</organism>
<keyword evidence="1" id="KW-0472">Membrane</keyword>
<dbReference type="Proteomes" id="UP000288805">
    <property type="component" value="Unassembled WGS sequence"/>
</dbReference>
<keyword evidence="1" id="KW-1133">Transmembrane helix</keyword>
<feature type="transmembrane region" description="Helical" evidence="1">
    <location>
        <begin position="12"/>
        <end position="30"/>
    </location>
</feature>
<protein>
    <submittedName>
        <fullName evidence="2">Uncharacterized protein</fullName>
    </submittedName>
</protein>
<comment type="caution">
    <text evidence="2">The sequence shown here is derived from an EMBL/GenBank/DDBJ whole genome shotgun (WGS) entry which is preliminary data.</text>
</comment>
<evidence type="ECO:0000256" key="1">
    <source>
        <dbReference type="SAM" id="Phobius"/>
    </source>
</evidence>
<gene>
    <name evidence="2" type="ORF">CK203_066916</name>
</gene>
<accession>A0A438F531</accession>
<name>A0A438F531_VITVI</name>
<evidence type="ECO:0000313" key="2">
    <source>
        <dbReference type="EMBL" id="RVW55108.1"/>
    </source>
</evidence>